<reference evidence="1 2" key="1">
    <citation type="submission" date="2019-07" db="EMBL/GenBank/DDBJ databases">
        <title>Annotation for the trematode Paragonimus westermani.</title>
        <authorList>
            <person name="Choi Y.-J."/>
        </authorList>
    </citation>
    <scope>NUCLEOTIDE SEQUENCE [LARGE SCALE GENOMIC DNA]</scope>
    <source>
        <strain evidence="1">180907_Pwestermani</strain>
    </source>
</reference>
<evidence type="ECO:0000313" key="2">
    <source>
        <dbReference type="Proteomes" id="UP000699462"/>
    </source>
</evidence>
<accession>A0A8T0DD64</accession>
<gene>
    <name evidence="1" type="ORF">P879_10390</name>
</gene>
<name>A0A8T0DD64_9TREM</name>
<dbReference type="OrthoDB" id="6253705at2759"/>
<sequence length="68" mass="7789">MNRHLDPLPPSRVPWLPQQLSCLSRNTGLPGLRLRRDENVIAPTISKQDADCYGRGCRPFPVTYTTRR</sequence>
<proteinExistence type="predicted"/>
<keyword evidence="2" id="KW-1185">Reference proteome</keyword>
<protein>
    <submittedName>
        <fullName evidence="1">Uncharacterized protein</fullName>
    </submittedName>
</protein>
<dbReference type="EMBL" id="JTDF01006153">
    <property type="protein sequence ID" value="KAF8565765.1"/>
    <property type="molecule type" value="Genomic_DNA"/>
</dbReference>
<evidence type="ECO:0000313" key="1">
    <source>
        <dbReference type="EMBL" id="KAF8565765.1"/>
    </source>
</evidence>
<dbReference type="Proteomes" id="UP000699462">
    <property type="component" value="Unassembled WGS sequence"/>
</dbReference>
<dbReference type="AlphaFoldDB" id="A0A8T0DD64"/>
<comment type="caution">
    <text evidence="1">The sequence shown here is derived from an EMBL/GenBank/DDBJ whole genome shotgun (WGS) entry which is preliminary data.</text>
</comment>
<organism evidence="1 2">
    <name type="scientific">Paragonimus westermani</name>
    <dbReference type="NCBI Taxonomy" id="34504"/>
    <lineage>
        <taxon>Eukaryota</taxon>
        <taxon>Metazoa</taxon>
        <taxon>Spiralia</taxon>
        <taxon>Lophotrochozoa</taxon>
        <taxon>Platyhelminthes</taxon>
        <taxon>Trematoda</taxon>
        <taxon>Digenea</taxon>
        <taxon>Plagiorchiida</taxon>
        <taxon>Troglotremata</taxon>
        <taxon>Troglotrematidae</taxon>
        <taxon>Paragonimus</taxon>
    </lineage>
</organism>